<evidence type="ECO:0000313" key="5">
    <source>
        <dbReference type="RefSeq" id="XP_032835662.1"/>
    </source>
</evidence>
<reference evidence="4 5" key="1">
    <citation type="submission" date="2025-04" db="UniProtKB">
        <authorList>
            <consortium name="RefSeq"/>
        </authorList>
    </citation>
    <scope>IDENTIFICATION</scope>
    <source>
        <tissue evidence="4 5">Sperm</tissue>
    </source>
</reference>
<evidence type="ECO:0000256" key="2">
    <source>
        <dbReference type="SAM" id="SignalP"/>
    </source>
</evidence>
<organism evidence="3 4">
    <name type="scientific">Petromyzon marinus</name>
    <name type="common">Sea lamprey</name>
    <dbReference type="NCBI Taxonomy" id="7757"/>
    <lineage>
        <taxon>Eukaryota</taxon>
        <taxon>Metazoa</taxon>
        <taxon>Chordata</taxon>
        <taxon>Craniata</taxon>
        <taxon>Vertebrata</taxon>
        <taxon>Cyclostomata</taxon>
        <taxon>Hyperoartia</taxon>
        <taxon>Petromyzontiformes</taxon>
        <taxon>Petromyzontidae</taxon>
        <taxon>Petromyzon</taxon>
    </lineage>
</organism>
<dbReference type="RefSeq" id="XP_032835665.1">
    <property type="nucleotide sequence ID" value="XM_032979774.1"/>
</dbReference>
<keyword evidence="3" id="KW-1185">Reference proteome</keyword>
<dbReference type="RefSeq" id="XP_032835663.1">
    <property type="nucleotide sequence ID" value="XM_032979772.1"/>
</dbReference>
<evidence type="ECO:0000313" key="3">
    <source>
        <dbReference type="Proteomes" id="UP001318040"/>
    </source>
</evidence>
<dbReference type="Proteomes" id="UP001318040">
    <property type="component" value="Chromosome 76"/>
</dbReference>
<proteinExistence type="predicted"/>
<gene>
    <name evidence="4 5 6 7 8 9" type="primary">LOC116957542</name>
</gene>
<keyword evidence="1" id="KW-0812">Transmembrane</keyword>
<keyword evidence="2" id="KW-0732">Signal</keyword>
<evidence type="ECO:0000313" key="4">
    <source>
        <dbReference type="RefSeq" id="XP_032835661.1"/>
    </source>
</evidence>
<dbReference type="AlphaFoldDB" id="A0AAJ7UFT1"/>
<keyword evidence="1" id="KW-0472">Membrane</keyword>
<protein>
    <submittedName>
        <fullName evidence="4 5">Uncharacterized protein LOC116957542 isoform X2</fullName>
    </submittedName>
</protein>
<feature type="signal peptide" evidence="2">
    <location>
        <begin position="1"/>
        <end position="18"/>
    </location>
</feature>
<dbReference type="RefSeq" id="XP_032835666.1">
    <property type="nucleotide sequence ID" value="XM_032979775.1"/>
</dbReference>
<name>A0AAJ7UFT1_PETMA</name>
<dbReference type="RefSeq" id="XP_032835664.1">
    <property type="nucleotide sequence ID" value="XM_032979773.1"/>
</dbReference>
<feature type="chain" id="PRO_5044709475" evidence="2">
    <location>
        <begin position="19"/>
        <end position="244"/>
    </location>
</feature>
<dbReference type="RefSeq" id="XP_032835662.1">
    <property type="nucleotide sequence ID" value="XM_032979771.1"/>
</dbReference>
<dbReference type="RefSeq" id="XP_032835661.1">
    <property type="nucleotide sequence ID" value="XM_032979770.1"/>
</dbReference>
<evidence type="ECO:0000313" key="9">
    <source>
        <dbReference type="RefSeq" id="XP_032835666.1"/>
    </source>
</evidence>
<sequence>MKLVLIPLFISLLDAASAAMLQITLPQSLSVREGENVTIPCSFSPPTSSLSHIVLEYFTMPRRYAENVTRREMKKIYQSGYEKEDLSIVKSVGDVLMGDCSIGIPNFPNNLGPVVLCCIDCRRCNAENTVVQGEVLLNVTPAAPHSHGGDVSDVTLAPLEETSHKGGVVAAWVLVPLAVIVIIIVSIFVWKKKNHRRCSWPCPHSRSDGGCKDVPGDVRRDVKGQPLMNGHEEKRQQVFETVPV</sequence>
<evidence type="ECO:0000313" key="6">
    <source>
        <dbReference type="RefSeq" id="XP_032835663.1"/>
    </source>
</evidence>
<evidence type="ECO:0000313" key="8">
    <source>
        <dbReference type="RefSeq" id="XP_032835665.1"/>
    </source>
</evidence>
<keyword evidence="1" id="KW-1133">Transmembrane helix</keyword>
<accession>A0AAJ7UFT1</accession>
<dbReference type="Gene3D" id="2.60.40.10">
    <property type="entry name" value="Immunoglobulins"/>
    <property type="match status" value="1"/>
</dbReference>
<feature type="transmembrane region" description="Helical" evidence="1">
    <location>
        <begin position="169"/>
        <end position="190"/>
    </location>
</feature>
<dbReference type="InterPro" id="IPR013783">
    <property type="entry name" value="Ig-like_fold"/>
</dbReference>
<evidence type="ECO:0000256" key="1">
    <source>
        <dbReference type="SAM" id="Phobius"/>
    </source>
</evidence>
<evidence type="ECO:0000313" key="7">
    <source>
        <dbReference type="RefSeq" id="XP_032835664.1"/>
    </source>
</evidence>